<keyword evidence="6 7" id="KW-0472">Membrane</keyword>
<accession>A0A7L6N410</accession>
<evidence type="ECO:0000256" key="6">
    <source>
        <dbReference type="ARBA" id="ARBA00023136"/>
    </source>
</evidence>
<keyword evidence="4 7" id="KW-0812">Transmembrane</keyword>
<feature type="transmembrane region" description="Helical" evidence="7">
    <location>
        <begin position="430"/>
        <end position="448"/>
    </location>
</feature>
<dbReference type="Proteomes" id="UP000512167">
    <property type="component" value="Chromosome"/>
</dbReference>
<dbReference type="GO" id="GO:0005886">
    <property type="term" value="C:plasma membrane"/>
    <property type="evidence" value="ECO:0007669"/>
    <property type="project" value="UniProtKB-SubCell"/>
</dbReference>
<evidence type="ECO:0000313" key="9">
    <source>
        <dbReference type="EMBL" id="QLY39948.1"/>
    </source>
</evidence>
<dbReference type="RefSeq" id="WP_312032442.1">
    <property type="nucleotide sequence ID" value="NZ_CP051151.1"/>
</dbReference>
<evidence type="ECO:0000259" key="8">
    <source>
        <dbReference type="Pfam" id="PF03176"/>
    </source>
</evidence>
<dbReference type="InterPro" id="IPR050545">
    <property type="entry name" value="Mycobact_MmpL"/>
</dbReference>
<feature type="transmembrane region" description="Helical" evidence="7">
    <location>
        <begin position="12"/>
        <end position="35"/>
    </location>
</feature>
<evidence type="ECO:0000313" key="10">
    <source>
        <dbReference type="Proteomes" id="UP000512167"/>
    </source>
</evidence>
<comment type="subcellular location">
    <subcellularLocation>
        <location evidence="1">Cell membrane</location>
        <topology evidence="1">Multi-pass membrane protein</topology>
    </subcellularLocation>
</comment>
<dbReference type="InterPro" id="IPR004869">
    <property type="entry name" value="MMPL_dom"/>
</dbReference>
<dbReference type="SUPFAM" id="SSF82866">
    <property type="entry name" value="Multidrug efflux transporter AcrB transmembrane domain"/>
    <property type="match status" value="1"/>
</dbReference>
<feature type="transmembrane region" description="Helical" evidence="7">
    <location>
        <begin position="382"/>
        <end position="398"/>
    </location>
</feature>
<gene>
    <name evidence="9" type="ORF">HF295_03380</name>
</gene>
<feature type="domain" description="Membrane transport protein MMPL" evidence="8">
    <location>
        <begin position="322"/>
        <end position="459"/>
    </location>
</feature>
<feature type="transmembrane region" description="Helical" evidence="7">
    <location>
        <begin position="405"/>
        <end position="424"/>
    </location>
</feature>
<evidence type="ECO:0000256" key="2">
    <source>
        <dbReference type="ARBA" id="ARBA00010157"/>
    </source>
</evidence>
<dbReference type="Pfam" id="PF03176">
    <property type="entry name" value="MMPL"/>
    <property type="match status" value="1"/>
</dbReference>
<evidence type="ECO:0000256" key="7">
    <source>
        <dbReference type="SAM" id="Phobius"/>
    </source>
</evidence>
<protein>
    <submittedName>
        <fullName evidence="9">MMPL family transporter</fullName>
    </submittedName>
</protein>
<keyword evidence="3" id="KW-1003">Cell membrane</keyword>
<dbReference type="PANTHER" id="PTHR33406:SF6">
    <property type="entry name" value="MEMBRANE PROTEIN YDGH-RELATED"/>
    <property type="match status" value="1"/>
</dbReference>
<organism evidence="9 10">
    <name type="scientific">Hujiaoplasma nucleasis</name>
    <dbReference type="NCBI Taxonomy" id="2725268"/>
    <lineage>
        <taxon>Bacteria</taxon>
        <taxon>Bacillati</taxon>
        <taxon>Mycoplasmatota</taxon>
        <taxon>Mollicutes</taxon>
        <taxon>Candidatus Izemoplasmatales</taxon>
        <taxon>Hujiaoplasmataceae</taxon>
        <taxon>Hujiaoplasma</taxon>
    </lineage>
</organism>
<name>A0A7L6N410_9MOLU</name>
<proteinExistence type="inferred from homology"/>
<comment type="similarity">
    <text evidence="2">Belongs to the resistance-nodulation-cell division (RND) (TC 2.A.6) family. MmpL subfamily.</text>
</comment>
<dbReference type="AlphaFoldDB" id="A0A7L6N410"/>
<evidence type="ECO:0000256" key="3">
    <source>
        <dbReference type="ARBA" id="ARBA00022475"/>
    </source>
</evidence>
<keyword evidence="5 7" id="KW-1133">Transmembrane helix</keyword>
<dbReference type="KEGG" id="tbk:HF295_03380"/>
<dbReference type="PANTHER" id="PTHR33406">
    <property type="entry name" value="MEMBRANE PROTEIN MJ1562-RELATED"/>
    <property type="match status" value="1"/>
</dbReference>
<evidence type="ECO:0000256" key="1">
    <source>
        <dbReference type="ARBA" id="ARBA00004651"/>
    </source>
</evidence>
<reference evidence="9 10" key="1">
    <citation type="submission" date="2020-04" db="EMBL/GenBank/DDBJ databases">
        <authorList>
            <person name="Zheng R.K."/>
            <person name="Sun C.M."/>
        </authorList>
    </citation>
    <scope>NUCLEOTIDE SEQUENCE [LARGE SCALE GENOMIC DNA]</scope>
    <source>
        <strain evidence="10">zrk29</strain>
    </source>
</reference>
<dbReference type="EMBL" id="CP051151">
    <property type="protein sequence ID" value="QLY39948.1"/>
    <property type="molecule type" value="Genomic_DNA"/>
</dbReference>
<dbReference type="Gene3D" id="1.20.1640.10">
    <property type="entry name" value="Multidrug efflux transporter AcrB transmembrane domain"/>
    <property type="match status" value="1"/>
</dbReference>
<sequence length="463" mass="51732">MNKIVSVISKHPIYVILFMVFTLLILIIGITSISLSTGNSTMVKEDTKTYRDNLAYENEFGGETIILHLEPNGDLLTLNVIELFNDLEEDLSSLEGVFSYQSPATLVKNMTQNQYVQFQEGIKEIGLGLGELGLLLTQQADLVNQLDPVVLETASSELQNALGLLSTGQGQLSDSLVRLESGFTSLNDILLLLQNALENEGDIQKANQLSQVITEMNTLIAGLENIQDLPLQSIHALDAMAFQLDQLFTQLLNDLDEIQGFIGQLNVLSANLQTMSETLLMIESYSDSFYAGIPRTEDTLENLLYDNKVRRSIFDVFIIEEKYVMMQVTLEGQVSKEEKQSIVDAIELRIEDNDFSGQYLLSGKSVLDLSIQNSMMSSMQKMLMLSVSVMILIMLITFKVRWRILPLVTVMIAVIMTVGTMGYLSIPITMVSMAVFPILIGLGIDYAIQFQNRYHLAMEEDNE</sequence>
<keyword evidence="10" id="KW-1185">Reference proteome</keyword>
<evidence type="ECO:0000256" key="4">
    <source>
        <dbReference type="ARBA" id="ARBA00022692"/>
    </source>
</evidence>
<evidence type="ECO:0000256" key="5">
    <source>
        <dbReference type="ARBA" id="ARBA00022989"/>
    </source>
</evidence>